<proteinExistence type="evidence at transcript level"/>
<name>E7CSC1_HALAI</name>
<feature type="signal peptide" evidence="1">
    <location>
        <begin position="1"/>
        <end position="16"/>
    </location>
</feature>
<sequence>MAAIFLVLGFIATVQAVVPPGYVLDIEPDCGKNGIADATINLLSDYEAEAKAFCAGNKEVSFTSNDGVYFTLPVSYPVTGGGSSTCRFVKKKDAFVYTILVIVAFGSPGSRLHQTDERYTITCSYQPGAKKESSPIKVKPGAVAPKVIEGNTPPKSPSVILMYLVDVIGRRISGSVNAGKSVRLKAVTLGPADKGLRPESCDALNSKGGRLSILRSGCGDGMVLKQTQGFKTLGKRTYSDFFKVFTVNGDPQLKFECNFTVCSKKCNGPSCFPKGRKRREQPVGSLASYLWNSRSTAMTDVYTLNGAAVDLPV</sequence>
<dbReference type="PROSITE" id="PS51034">
    <property type="entry name" value="ZP_2"/>
    <property type="match status" value="1"/>
</dbReference>
<accession>E7CSC1</accession>
<dbReference type="AlphaFoldDB" id="E7CSC1"/>
<reference evidence="3" key="1">
    <citation type="journal article" date="2010" name="J. Shellfish Res.">
        <title>Identification and Expression Analysis of Sex-Specific Expression Markers of Thai Abalone Haliotis asinina, Linneaus, 1758.</title>
        <authorList>
            <person name="Amparyup P."/>
            <person name="Klinbunga S."/>
            <person name="Jarayabhand P."/>
        </authorList>
    </citation>
    <scope>NUCLEOTIDE SEQUENCE</scope>
</reference>
<dbReference type="InterPro" id="IPR057371">
    <property type="entry name" value="VERL_C"/>
</dbReference>
<dbReference type="EMBL" id="HM582240">
    <property type="protein sequence ID" value="ADU20451.1"/>
    <property type="molecule type" value="mRNA"/>
</dbReference>
<dbReference type="InterPro" id="IPR001507">
    <property type="entry name" value="ZP_dom"/>
</dbReference>
<protein>
    <submittedName>
        <fullName evidence="3">Vitelline envelope zona pellucida domain 2 type 1 protein</fullName>
    </submittedName>
</protein>
<feature type="chain" id="PRO_5003218156" evidence="1">
    <location>
        <begin position="17"/>
        <end position="313"/>
    </location>
</feature>
<evidence type="ECO:0000313" key="3">
    <source>
        <dbReference type="EMBL" id="ADU20451.1"/>
    </source>
</evidence>
<keyword evidence="1" id="KW-0732">Signal</keyword>
<feature type="domain" description="ZP" evidence="2">
    <location>
        <begin position="29"/>
        <end position="278"/>
    </location>
</feature>
<organism evidence="3">
    <name type="scientific">Haliotis asinina</name>
    <name type="common">Donkey's ear abalone</name>
    <name type="synonym">Ass's ear abalone</name>
    <dbReference type="NCBI Taxonomy" id="109174"/>
    <lineage>
        <taxon>Eukaryota</taxon>
        <taxon>Metazoa</taxon>
        <taxon>Spiralia</taxon>
        <taxon>Lophotrochozoa</taxon>
        <taxon>Mollusca</taxon>
        <taxon>Gastropoda</taxon>
        <taxon>Vetigastropoda</taxon>
        <taxon>Lepetellida</taxon>
        <taxon>Haliotoidea</taxon>
        <taxon>Haliotidae</taxon>
        <taxon>Haliotis</taxon>
    </lineage>
</organism>
<dbReference type="Pfam" id="PF25272">
    <property type="entry name" value="VERL_C"/>
    <property type="match status" value="1"/>
</dbReference>
<evidence type="ECO:0000256" key="1">
    <source>
        <dbReference type="SAM" id="SignalP"/>
    </source>
</evidence>
<evidence type="ECO:0000259" key="2">
    <source>
        <dbReference type="PROSITE" id="PS51034"/>
    </source>
</evidence>